<dbReference type="EMBL" id="CP091430">
    <property type="protein sequence ID" value="UVI31517.1"/>
    <property type="molecule type" value="Genomic_DNA"/>
</dbReference>
<protein>
    <submittedName>
        <fullName evidence="3">Helix-turn-helix domain-containing protein</fullName>
    </submittedName>
</protein>
<dbReference type="PANTHER" id="PTHR46797:SF1">
    <property type="entry name" value="METHYLPHOSPHONATE SYNTHASE"/>
    <property type="match status" value="1"/>
</dbReference>
<evidence type="ECO:0000256" key="1">
    <source>
        <dbReference type="ARBA" id="ARBA00023125"/>
    </source>
</evidence>
<dbReference type="SUPFAM" id="SSF47413">
    <property type="entry name" value="lambda repressor-like DNA-binding domains"/>
    <property type="match status" value="1"/>
</dbReference>
<keyword evidence="4" id="KW-1185">Reference proteome</keyword>
<dbReference type="CDD" id="cd00093">
    <property type="entry name" value="HTH_XRE"/>
    <property type="match status" value="1"/>
</dbReference>
<evidence type="ECO:0000313" key="3">
    <source>
        <dbReference type="EMBL" id="UVI31517.1"/>
    </source>
</evidence>
<dbReference type="RefSeq" id="WP_258387579.1">
    <property type="nucleotide sequence ID" value="NZ_CP091430.1"/>
</dbReference>
<dbReference type="InterPro" id="IPR010982">
    <property type="entry name" value="Lambda_DNA-bd_dom_sf"/>
</dbReference>
<dbReference type="Proteomes" id="UP001057877">
    <property type="component" value="Chromosome"/>
</dbReference>
<evidence type="ECO:0000313" key="4">
    <source>
        <dbReference type="Proteomes" id="UP001057877"/>
    </source>
</evidence>
<dbReference type="SMART" id="SM00530">
    <property type="entry name" value="HTH_XRE"/>
    <property type="match status" value="1"/>
</dbReference>
<dbReference type="Pfam" id="PF01381">
    <property type="entry name" value="HTH_3"/>
    <property type="match status" value="1"/>
</dbReference>
<gene>
    <name evidence="3" type="ORF">L1F29_06770</name>
</gene>
<dbReference type="InterPro" id="IPR001387">
    <property type="entry name" value="Cro/C1-type_HTH"/>
</dbReference>
<dbReference type="InterPro" id="IPR050807">
    <property type="entry name" value="TransReg_Diox_bact_type"/>
</dbReference>
<evidence type="ECO:0000259" key="2">
    <source>
        <dbReference type="PROSITE" id="PS50943"/>
    </source>
</evidence>
<reference evidence="3" key="1">
    <citation type="submission" date="2022-01" db="EMBL/GenBank/DDBJ databases">
        <title>Paenibacillus spongiae sp. nov., isolated from marine sponge.</title>
        <authorList>
            <person name="Li Z."/>
            <person name="Zhang M."/>
        </authorList>
    </citation>
    <scope>NUCLEOTIDE SEQUENCE</scope>
    <source>
        <strain evidence="3">PHS-Z3</strain>
    </source>
</reference>
<accession>A0ABY5SC53</accession>
<dbReference type="PROSITE" id="PS50943">
    <property type="entry name" value="HTH_CROC1"/>
    <property type="match status" value="1"/>
</dbReference>
<dbReference type="Gene3D" id="1.10.260.40">
    <property type="entry name" value="lambda repressor-like DNA-binding domains"/>
    <property type="match status" value="1"/>
</dbReference>
<feature type="domain" description="HTH cro/C1-type" evidence="2">
    <location>
        <begin position="6"/>
        <end position="61"/>
    </location>
</feature>
<name>A0ABY5SC53_9BACL</name>
<sequence length="104" mass="12029">MIGDRIKELREKKGLTLTELADLAGVSKSYLSHIERKLQNNPSLQMLSKISVPLETKVQYLLNDQEAPREEIFDQEWLALLNKAIEDGMSKEDFIRLSERVRSQ</sequence>
<dbReference type="PANTHER" id="PTHR46797">
    <property type="entry name" value="HTH-TYPE TRANSCRIPTIONAL REGULATOR"/>
    <property type="match status" value="1"/>
</dbReference>
<organism evidence="3 4">
    <name type="scientific">Paenibacillus spongiae</name>
    <dbReference type="NCBI Taxonomy" id="2909671"/>
    <lineage>
        <taxon>Bacteria</taxon>
        <taxon>Bacillati</taxon>
        <taxon>Bacillota</taxon>
        <taxon>Bacilli</taxon>
        <taxon>Bacillales</taxon>
        <taxon>Paenibacillaceae</taxon>
        <taxon>Paenibacillus</taxon>
    </lineage>
</organism>
<keyword evidence="1" id="KW-0238">DNA-binding</keyword>
<proteinExistence type="predicted"/>